<keyword evidence="1" id="KW-0479">Metal-binding</keyword>
<evidence type="ECO:0000259" key="6">
    <source>
        <dbReference type="PROSITE" id="PS50865"/>
    </source>
</evidence>
<dbReference type="AlphaFoldDB" id="A0AAN7AY15"/>
<dbReference type="PROSITE" id="PS50865">
    <property type="entry name" value="ZF_MYND_2"/>
    <property type="match status" value="1"/>
</dbReference>
<reference evidence="7" key="2">
    <citation type="submission" date="2023-05" db="EMBL/GenBank/DDBJ databases">
        <authorList>
            <consortium name="Lawrence Berkeley National Laboratory"/>
            <person name="Steindorff A."/>
            <person name="Hensen N."/>
            <person name="Bonometti L."/>
            <person name="Westerberg I."/>
            <person name="Brannstrom I.O."/>
            <person name="Guillou S."/>
            <person name="Cros-Aarteil S."/>
            <person name="Calhoun S."/>
            <person name="Haridas S."/>
            <person name="Kuo A."/>
            <person name="Mondo S."/>
            <person name="Pangilinan J."/>
            <person name="Riley R."/>
            <person name="Labutti K."/>
            <person name="Andreopoulos B."/>
            <person name="Lipzen A."/>
            <person name="Chen C."/>
            <person name="Yanf M."/>
            <person name="Daum C."/>
            <person name="Ng V."/>
            <person name="Clum A."/>
            <person name="Ohm R."/>
            <person name="Martin F."/>
            <person name="Silar P."/>
            <person name="Natvig D."/>
            <person name="Lalanne C."/>
            <person name="Gautier V."/>
            <person name="Ament-Velasquez S.L."/>
            <person name="Kruys A."/>
            <person name="Hutchinson M.I."/>
            <person name="Powell A.J."/>
            <person name="Barry K."/>
            <person name="Miller A.N."/>
            <person name="Grigoriev I.V."/>
            <person name="Debuchy R."/>
            <person name="Gladieux P."/>
            <person name="Thoren M.H."/>
            <person name="Johannesson H."/>
        </authorList>
    </citation>
    <scope>NUCLEOTIDE SEQUENCE</scope>
    <source>
        <strain evidence="7">CBS 315.58</strain>
    </source>
</reference>
<feature type="compositionally biased region" description="Basic and acidic residues" evidence="5">
    <location>
        <begin position="10"/>
        <end position="23"/>
    </location>
</feature>
<feature type="region of interest" description="Disordered" evidence="5">
    <location>
        <begin position="1"/>
        <end position="27"/>
    </location>
</feature>
<sequence>MTEDPNPENNHPEDGANPEDFRQRWTVPSPRAPRFPSYAYIPSSLHPSTCAACGKEGAANRCSRCLIKTDEHETFRVLYCGKDCQTKHWKSHKTLCKELAQLHRASKLFVEAFELSNTIFWDLPTAQDVKWNEVVVKDGVVTAYCEKLPDGPVPNSDKDQQTKDWFTFHEEDFPSREAAEVVKYHGADLRMRNHYLNWLQLFILPIDEFIIWPKNIHTPFVLVDKPTATPLKSNKFGCAGYSIAVLELRSGASVVLDPAGKSMGWKETLGGYGEGIMEESGRVRHPPERVGCRLHTPYINRGPTVGVLSDSMALAIAGQIEDRLGGVLQFSEKGTDSQYDAVREAIKKGITFMAKKLADDDWVILPFDRNLPNVDWNDSCAASVVGKRHCPGRRVICVPKDRQQNLVRWMNTMRRRPGMGSQVFNILLEEEARWRNILEPHVKVNLSAA</sequence>
<dbReference type="Pfam" id="PF01753">
    <property type="entry name" value="zf-MYND"/>
    <property type="match status" value="1"/>
</dbReference>
<evidence type="ECO:0000256" key="4">
    <source>
        <dbReference type="PROSITE-ProRule" id="PRU00134"/>
    </source>
</evidence>
<dbReference type="InterPro" id="IPR002893">
    <property type="entry name" value="Znf_MYND"/>
</dbReference>
<comment type="caution">
    <text evidence="7">The sequence shown here is derived from an EMBL/GenBank/DDBJ whole genome shotgun (WGS) entry which is preliminary data.</text>
</comment>
<evidence type="ECO:0000256" key="2">
    <source>
        <dbReference type="ARBA" id="ARBA00022771"/>
    </source>
</evidence>
<dbReference type="Gene3D" id="6.10.140.2220">
    <property type="match status" value="1"/>
</dbReference>
<keyword evidence="2 4" id="KW-0863">Zinc-finger</keyword>
<gene>
    <name evidence="7" type="ORF">QBC40DRAFT_346450</name>
</gene>
<evidence type="ECO:0000313" key="8">
    <source>
        <dbReference type="Proteomes" id="UP001303160"/>
    </source>
</evidence>
<evidence type="ECO:0000256" key="3">
    <source>
        <dbReference type="ARBA" id="ARBA00022833"/>
    </source>
</evidence>
<dbReference type="EMBL" id="MU863891">
    <property type="protein sequence ID" value="KAK4203154.1"/>
    <property type="molecule type" value="Genomic_DNA"/>
</dbReference>
<accession>A0AAN7AY15</accession>
<name>A0AAN7AY15_9PEZI</name>
<organism evidence="7 8">
    <name type="scientific">Triangularia verruculosa</name>
    <dbReference type="NCBI Taxonomy" id="2587418"/>
    <lineage>
        <taxon>Eukaryota</taxon>
        <taxon>Fungi</taxon>
        <taxon>Dikarya</taxon>
        <taxon>Ascomycota</taxon>
        <taxon>Pezizomycotina</taxon>
        <taxon>Sordariomycetes</taxon>
        <taxon>Sordariomycetidae</taxon>
        <taxon>Sordariales</taxon>
        <taxon>Podosporaceae</taxon>
        <taxon>Triangularia</taxon>
    </lineage>
</organism>
<evidence type="ECO:0000313" key="7">
    <source>
        <dbReference type="EMBL" id="KAK4203154.1"/>
    </source>
</evidence>
<proteinExistence type="predicted"/>
<keyword evidence="8" id="KW-1185">Reference proteome</keyword>
<protein>
    <recommendedName>
        <fullName evidence="6">MYND-type domain-containing protein</fullName>
    </recommendedName>
</protein>
<evidence type="ECO:0000256" key="5">
    <source>
        <dbReference type="SAM" id="MobiDB-lite"/>
    </source>
</evidence>
<keyword evidence="3" id="KW-0862">Zinc</keyword>
<feature type="domain" description="MYND-type" evidence="6">
    <location>
        <begin position="50"/>
        <end position="96"/>
    </location>
</feature>
<dbReference type="Proteomes" id="UP001303160">
    <property type="component" value="Unassembled WGS sequence"/>
</dbReference>
<dbReference type="SUPFAM" id="SSF144232">
    <property type="entry name" value="HIT/MYND zinc finger-like"/>
    <property type="match status" value="1"/>
</dbReference>
<evidence type="ECO:0000256" key="1">
    <source>
        <dbReference type="ARBA" id="ARBA00022723"/>
    </source>
</evidence>
<reference evidence="7" key="1">
    <citation type="journal article" date="2023" name="Mol. Phylogenet. Evol.">
        <title>Genome-scale phylogeny and comparative genomics of the fungal order Sordariales.</title>
        <authorList>
            <person name="Hensen N."/>
            <person name="Bonometti L."/>
            <person name="Westerberg I."/>
            <person name="Brannstrom I.O."/>
            <person name="Guillou S."/>
            <person name="Cros-Aarteil S."/>
            <person name="Calhoun S."/>
            <person name="Haridas S."/>
            <person name="Kuo A."/>
            <person name="Mondo S."/>
            <person name="Pangilinan J."/>
            <person name="Riley R."/>
            <person name="LaButti K."/>
            <person name="Andreopoulos B."/>
            <person name="Lipzen A."/>
            <person name="Chen C."/>
            <person name="Yan M."/>
            <person name="Daum C."/>
            <person name="Ng V."/>
            <person name="Clum A."/>
            <person name="Steindorff A."/>
            <person name="Ohm R.A."/>
            <person name="Martin F."/>
            <person name="Silar P."/>
            <person name="Natvig D.O."/>
            <person name="Lalanne C."/>
            <person name="Gautier V."/>
            <person name="Ament-Velasquez S.L."/>
            <person name="Kruys A."/>
            <person name="Hutchinson M.I."/>
            <person name="Powell A.J."/>
            <person name="Barry K."/>
            <person name="Miller A.N."/>
            <person name="Grigoriev I.V."/>
            <person name="Debuchy R."/>
            <person name="Gladieux P."/>
            <person name="Hiltunen Thoren M."/>
            <person name="Johannesson H."/>
        </authorList>
    </citation>
    <scope>NUCLEOTIDE SEQUENCE</scope>
    <source>
        <strain evidence="7">CBS 315.58</strain>
    </source>
</reference>
<dbReference type="GO" id="GO:0008270">
    <property type="term" value="F:zinc ion binding"/>
    <property type="evidence" value="ECO:0007669"/>
    <property type="project" value="UniProtKB-KW"/>
</dbReference>